<dbReference type="GO" id="GO:0009103">
    <property type="term" value="P:lipopolysaccharide biosynthetic process"/>
    <property type="evidence" value="ECO:0007669"/>
    <property type="project" value="TreeGrafter"/>
</dbReference>
<feature type="transmembrane region" description="Helical" evidence="8">
    <location>
        <begin position="72"/>
        <end position="90"/>
    </location>
</feature>
<dbReference type="GO" id="GO:0016780">
    <property type="term" value="F:phosphotransferase activity, for other substituted phosphate groups"/>
    <property type="evidence" value="ECO:0007669"/>
    <property type="project" value="InterPro"/>
</dbReference>
<dbReference type="CDD" id="cd06854">
    <property type="entry name" value="GT_WbpL_WbcO_like"/>
    <property type="match status" value="1"/>
</dbReference>
<dbReference type="GO" id="GO:0044038">
    <property type="term" value="P:cell wall macromolecule biosynthetic process"/>
    <property type="evidence" value="ECO:0007669"/>
    <property type="project" value="TreeGrafter"/>
</dbReference>
<dbReference type="InterPro" id="IPR000715">
    <property type="entry name" value="Glycosyl_transferase_4"/>
</dbReference>
<dbReference type="AlphaFoldDB" id="A0A944DUY4"/>
<dbReference type="PANTHER" id="PTHR22926">
    <property type="entry name" value="PHOSPHO-N-ACETYLMURAMOYL-PENTAPEPTIDE-TRANSFERASE"/>
    <property type="match status" value="1"/>
</dbReference>
<dbReference type="Pfam" id="PF00953">
    <property type="entry name" value="Glycos_transf_4"/>
    <property type="match status" value="1"/>
</dbReference>
<accession>A0A944DUY4</accession>
<proteinExistence type="predicted"/>
<evidence type="ECO:0000256" key="7">
    <source>
        <dbReference type="PIRSR" id="PIRSR600715-1"/>
    </source>
</evidence>
<keyword evidence="7" id="KW-0479">Metal-binding</keyword>
<evidence type="ECO:0000256" key="6">
    <source>
        <dbReference type="ARBA" id="ARBA00023136"/>
    </source>
</evidence>
<dbReference type="GO" id="GO:0071555">
    <property type="term" value="P:cell wall organization"/>
    <property type="evidence" value="ECO:0007669"/>
    <property type="project" value="TreeGrafter"/>
</dbReference>
<feature type="transmembrane region" description="Helical" evidence="8">
    <location>
        <begin position="102"/>
        <end position="118"/>
    </location>
</feature>
<evidence type="ECO:0000256" key="2">
    <source>
        <dbReference type="ARBA" id="ARBA00022475"/>
    </source>
</evidence>
<feature type="transmembrane region" description="Helical" evidence="8">
    <location>
        <begin position="124"/>
        <end position="147"/>
    </location>
</feature>
<reference evidence="9" key="1">
    <citation type="submission" date="2021-03" db="EMBL/GenBank/DDBJ databases">
        <title>Genomic analysis provides insights into the functional capacity of soil bacteria communities inhabiting an altitudinal gradient in the Atacama Desert.</title>
        <authorList>
            <person name="Gonzalez M."/>
            <person name="Maldonado J."/>
            <person name="Maza F."/>
            <person name="Hodar C."/>
            <person name="Cortes M."/>
            <person name="Palma R."/>
            <person name="Andreani C."/>
            <person name="Gaete A."/>
            <person name="Vasquez-Dean J."/>
            <person name="Acuna V."/>
            <person name="Aguado M."/>
            <person name="Mandakovic D."/>
            <person name="Latorre M."/>
            <person name="Orellana A."/>
            <person name="Gutierrez R."/>
            <person name="Montecino M."/>
            <person name="Allende M."/>
            <person name="Maass A."/>
            <person name="Cambiazo V."/>
        </authorList>
    </citation>
    <scope>NUCLEOTIDE SEQUENCE</scope>
    <source>
        <strain evidence="9">ISL-25</strain>
    </source>
</reference>
<feature type="transmembrane region" description="Helical" evidence="8">
    <location>
        <begin position="183"/>
        <end position="202"/>
    </location>
</feature>
<evidence type="ECO:0000313" key="10">
    <source>
        <dbReference type="Proteomes" id="UP000692896"/>
    </source>
</evidence>
<keyword evidence="5 8" id="KW-1133">Transmembrane helix</keyword>
<feature type="transmembrane region" description="Helical" evidence="8">
    <location>
        <begin position="214"/>
        <end position="232"/>
    </location>
</feature>
<comment type="caution">
    <text evidence="9">The sequence shown here is derived from an EMBL/GenBank/DDBJ whole genome shotgun (WGS) entry which is preliminary data.</text>
</comment>
<evidence type="ECO:0000256" key="8">
    <source>
        <dbReference type="SAM" id="Phobius"/>
    </source>
</evidence>
<feature type="transmembrane region" description="Helical" evidence="8">
    <location>
        <begin position="6"/>
        <end position="26"/>
    </location>
</feature>
<feature type="transmembrane region" description="Helical" evidence="8">
    <location>
        <begin position="47"/>
        <end position="66"/>
    </location>
</feature>
<comment type="subcellular location">
    <subcellularLocation>
        <location evidence="1">Cell membrane</location>
        <topology evidence="1">Multi-pass membrane protein</topology>
    </subcellularLocation>
</comment>
<dbReference type="EMBL" id="JAGGOB010000006">
    <property type="protein sequence ID" value="MBT2327546.1"/>
    <property type="molecule type" value="Genomic_DNA"/>
</dbReference>
<dbReference type="RefSeq" id="WP_214913048.1">
    <property type="nucleotide sequence ID" value="NZ_JAGGNX010000004.1"/>
</dbReference>
<feature type="transmembrane region" description="Helical" evidence="8">
    <location>
        <begin position="305"/>
        <end position="330"/>
    </location>
</feature>
<dbReference type="GO" id="GO:0005886">
    <property type="term" value="C:plasma membrane"/>
    <property type="evidence" value="ECO:0007669"/>
    <property type="project" value="UniProtKB-SubCell"/>
</dbReference>
<evidence type="ECO:0000256" key="3">
    <source>
        <dbReference type="ARBA" id="ARBA00022679"/>
    </source>
</evidence>
<keyword evidence="4 8" id="KW-0812">Transmembrane</keyword>
<keyword evidence="6 8" id="KW-0472">Membrane</keyword>
<feature type="transmembrane region" description="Helical" evidence="8">
    <location>
        <begin position="238"/>
        <end position="259"/>
    </location>
</feature>
<organism evidence="9 10">
    <name type="scientific">Pseudomonas fluorescens</name>
    <dbReference type="NCBI Taxonomy" id="294"/>
    <lineage>
        <taxon>Bacteria</taxon>
        <taxon>Pseudomonadati</taxon>
        <taxon>Pseudomonadota</taxon>
        <taxon>Gammaproteobacteria</taxon>
        <taxon>Pseudomonadales</taxon>
        <taxon>Pseudomonadaceae</taxon>
        <taxon>Pseudomonas</taxon>
    </lineage>
</organism>
<evidence type="ECO:0000256" key="4">
    <source>
        <dbReference type="ARBA" id="ARBA00022692"/>
    </source>
</evidence>
<sequence length="337" mass="36695">MGLFVLLVMTVVLSVLLSCVIRSYAIHKNVLDVPVERSSHCTPTPRGGGIAIVLSFALGLVTLKFAGGLTSSTLWALLVSGGGIALLGFLDDHKPIAVRWRLLGHFLASGGIAFYLNGIPPIDIFGLSLITGELGYALATVYLVWMLNLYNFMDGIDGIASVEAISVCLAACLLYRLSGFYSLISAPLILVMAVSGFLFWNFPVARIFMGDGGSGFLGITLGVLSLQAAWILPKFLWVWLILLGVFIVDATVTLLWRLLMGERIYEAHRSHAYQFASRRLGSHIPVTLTVAVINFFWLLPVAACVILWGLDGAIGLVVAYTPLVFLVFWLRRRYAEA</sequence>
<feature type="transmembrane region" description="Helical" evidence="8">
    <location>
        <begin position="280"/>
        <end position="299"/>
    </location>
</feature>
<protein>
    <submittedName>
        <fullName evidence="9">Glycosyltransferase family 4 protein</fullName>
    </submittedName>
</protein>
<dbReference type="GO" id="GO:0046872">
    <property type="term" value="F:metal ion binding"/>
    <property type="evidence" value="ECO:0007669"/>
    <property type="project" value="UniProtKB-KW"/>
</dbReference>
<feature type="binding site" evidence="7">
    <location>
        <position position="211"/>
    </location>
    <ligand>
        <name>Mg(2+)</name>
        <dbReference type="ChEBI" id="CHEBI:18420"/>
    </ligand>
</feature>
<evidence type="ECO:0000313" key="9">
    <source>
        <dbReference type="EMBL" id="MBT2327546.1"/>
    </source>
</evidence>
<dbReference type="Proteomes" id="UP000692896">
    <property type="component" value="Unassembled WGS sequence"/>
</dbReference>
<gene>
    <name evidence="9" type="ORF">J7E47_02285</name>
</gene>
<comment type="cofactor">
    <cofactor evidence="7">
        <name>Mg(2+)</name>
        <dbReference type="ChEBI" id="CHEBI:18420"/>
    </cofactor>
</comment>
<dbReference type="PANTHER" id="PTHR22926:SF3">
    <property type="entry name" value="UNDECAPRENYL-PHOSPHATE ALPHA-N-ACETYLGLUCOSAMINYL 1-PHOSPHATE TRANSFERASE"/>
    <property type="match status" value="1"/>
</dbReference>
<keyword evidence="7" id="KW-0460">Magnesium</keyword>
<feature type="transmembrane region" description="Helical" evidence="8">
    <location>
        <begin position="159"/>
        <end position="177"/>
    </location>
</feature>
<feature type="binding site" evidence="7">
    <location>
        <position position="151"/>
    </location>
    <ligand>
        <name>Mg(2+)</name>
        <dbReference type="ChEBI" id="CHEBI:18420"/>
    </ligand>
</feature>
<keyword evidence="2" id="KW-1003">Cell membrane</keyword>
<name>A0A944DUY4_PSEFL</name>
<evidence type="ECO:0000256" key="5">
    <source>
        <dbReference type="ARBA" id="ARBA00022989"/>
    </source>
</evidence>
<keyword evidence="3" id="KW-0808">Transferase</keyword>
<evidence type="ECO:0000256" key="1">
    <source>
        <dbReference type="ARBA" id="ARBA00004651"/>
    </source>
</evidence>